<evidence type="ECO:0000256" key="1">
    <source>
        <dbReference type="SAM" id="SignalP"/>
    </source>
</evidence>
<dbReference type="AlphaFoldDB" id="A0A914XLC1"/>
<reference evidence="3" key="1">
    <citation type="submission" date="2022-11" db="UniProtKB">
        <authorList>
            <consortium name="WormBaseParasite"/>
        </authorList>
    </citation>
    <scope>IDENTIFICATION</scope>
</reference>
<proteinExistence type="predicted"/>
<keyword evidence="1" id="KW-0732">Signal</keyword>
<organism evidence="2 3">
    <name type="scientific">Plectus sambesii</name>
    <dbReference type="NCBI Taxonomy" id="2011161"/>
    <lineage>
        <taxon>Eukaryota</taxon>
        <taxon>Metazoa</taxon>
        <taxon>Ecdysozoa</taxon>
        <taxon>Nematoda</taxon>
        <taxon>Chromadorea</taxon>
        <taxon>Plectida</taxon>
        <taxon>Plectina</taxon>
        <taxon>Plectoidea</taxon>
        <taxon>Plectidae</taxon>
        <taxon>Plectus</taxon>
    </lineage>
</organism>
<protein>
    <submittedName>
        <fullName evidence="3">Uncharacterized protein</fullName>
    </submittedName>
</protein>
<feature type="signal peptide" evidence="1">
    <location>
        <begin position="1"/>
        <end position="16"/>
    </location>
</feature>
<feature type="chain" id="PRO_5037067645" evidence="1">
    <location>
        <begin position="17"/>
        <end position="89"/>
    </location>
</feature>
<evidence type="ECO:0000313" key="3">
    <source>
        <dbReference type="WBParaSite" id="PSAMB.scaffold8size148366.g121.t1"/>
    </source>
</evidence>
<sequence>MRRVVLLLLLALAADAFFESAIHQLVAPRMWRSRAAYDETRRAMRSAIKRNAHHSRRLEGTLNFYRIGRRIDPAALTDQAYQQIDMSVN</sequence>
<dbReference type="WBParaSite" id="PSAMB.scaffold8size148366.g121.t1">
    <property type="protein sequence ID" value="PSAMB.scaffold8size148366.g121.t1"/>
    <property type="gene ID" value="PSAMB.scaffold8size148366.g121"/>
</dbReference>
<accession>A0A914XLC1</accession>
<evidence type="ECO:0000313" key="2">
    <source>
        <dbReference type="Proteomes" id="UP000887566"/>
    </source>
</evidence>
<dbReference type="Proteomes" id="UP000887566">
    <property type="component" value="Unplaced"/>
</dbReference>
<keyword evidence="2" id="KW-1185">Reference proteome</keyword>
<name>A0A914XLC1_9BILA</name>